<dbReference type="Pfam" id="PF01738">
    <property type="entry name" value="DLH"/>
    <property type="match status" value="2"/>
</dbReference>
<dbReference type="InterPro" id="IPR029058">
    <property type="entry name" value="AB_hydrolase_fold"/>
</dbReference>
<gene>
    <name evidence="3" type="ORF">LTR09_001317</name>
</gene>
<proteinExistence type="predicted"/>
<dbReference type="AlphaFoldDB" id="A0AAJ0GIK7"/>
<comment type="caution">
    <text evidence="3">The sequence shown here is derived from an EMBL/GenBank/DDBJ whole genome shotgun (WGS) entry which is preliminary data.</text>
</comment>
<dbReference type="PANTHER" id="PTHR17630">
    <property type="entry name" value="DIENELACTONE HYDROLASE"/>
    <property type="match status" value="1"/>
</dbReference>
<dbReference type="Proteomes" id="UP001271007">
    <property type="component" value="Unassembled WGS sequence"/>
</dbReference>
<dbReference type="PANTHER" id="PTHR17630:SF80">
    <property type="entry name" value="DIENELACTONE HYDROLASE DOMAIN-CONTAINING PROTEIN"/>
    <property type="match status" value="1"/>
</dbReference>
<evidence type="ECO:0000256" key="1">
    <source>
        <dbReference type="SAM" id="MobiDB-lite"/>
    </source>
</evidence>
<evidence type="ECO:0000313" key="4">
    <source>
        <dbReference type="Proteomes" id="UP001271007"/>
    </source>
</evidence>
<dbReference type="EMBL" id="JAWDJX010000002">
    <property type="protein sequence ID" value="KAK3058239.1"/>
    <property type="molecule type" value="Genomic_DNA"/>
</dbReference>
<feature type="domain" description="Dienelactone hydrolase" evidence="2">
    <location>
        <begin position="220"/>
        <end position="318"/>
    </location>
</feature>
<feature type="region of interest" description="Disordered" evidence="1">
    <location>
        <begin position="1"/>
        <end position="43"/>
    </location>
</feature>
<sequence>MADDELATRAPESDAQEQSTNQPSEAEKISGIPGDTKPDQGAASMGEVTKFNDIDVYITKPADYPHQPSKLLLLLTGGTGMHSTNNKLQADKFASEGFLVVMPDQFGGDAAPTTTTTAAAEDNPSILEQVKLQVASVAKSFTIDMWLARHTPEKVLPILQKVTTSVKEEFADAVANGGGIYAVGYCFGARYVLLLGSDLDKEAAQGLRSPEATAEEGMVRQGPQIKAGAIAHGTQIGKDDLEGMSVPVCIVAVENDNLFPDNVRDEGKKALESKKVEHEMKVYPGVPHGFAVYGDYDDEKIKQSQDEAFKQMLEWLKAH</sequence>
<dbReference type="SUPFAM" id="SSF53474">
    <property type="entry name" value="alpha/beta-Hydrolases"/>
    <property type="match status" value="1"/>
</dbReference>
<accession>A0AAJ0GIK7</accession>
<evidence type="ECO:0000259" key="2">
    <source>
        <dbReference type="Pfam" id="PF01738"/>
    </source>
</evidence>
<dbReference type="GO" id="GO:0016787">
    <property type="term" value="F:hydrolase activity"/>
    <property type="evidence" value="ECO:0007669"/>
    <property type="project" value="InterPro"/>
</dbReference>
<organism evidence="3 4">
    <name type="scientific">Extremus antarcticus</name>
    <dbReference type="NCBI Taxonomy" id="702011"/>
    <lineage>
        <taxon>Eukaryota</taxon>
        <taxon>Fungi</taxon>
        <taxon>Dikarya</taxon>
        <taxon>Ascomycota</taxon>
        <taxon>Pezizomycotina</taxon>
        <taxon>Dothideomycetes</taxon>
        <taxon>Dothideomycetidae</taxon>
        <taxon>Mycosphaerellales</taxon>
        <taxon>Extremaceae</taxon>
        <taxon>Extremus</taxon>
    </lineage>
</organism>
<dbReference type="InterPro" id="IPR002925">
    <property type="entry name" value="Dienelactn_hydro"/>
</dbReference>
<protein>
    <recommendedName>
        <fullName evidence="2">Dienelactone hydrolase domain-containing protein</fullName>
    </recommendedName>
</protein>
<feature type="domain" description="Dienelactone hydrolase" evidence="2">
    <location>
        <begin position="55"/>
        <end position="199"/>
    </location>
</feature>
<reference evidence="3" key="1">
    <citation type="submission" date="2023-04" db="EMBL/GenBank/DDBJ databases">
        <title>Black Yeasts Isolated from many extreme environments.</title>
        <authorList>
            <person name="Coleine C."/>
            <person name="Stajich J.E."/>
            <person name="Selbmann L."/>
        </authorList>
    </citation>
    <scope>NUCLEOTIDE SEQUENCE</scope>
    <source>
        <strain evidence="3">CCFEE 5312</strain>
    </source>
</reference>
<evidence type="ECO:0000313" key="3">
    <source>
        <dbReference type="EMBL" id="KAK3058239.1"/>
    </source>
</evidence>
<dbReference type="Gene3D" id="3.40.50.1820">
    <property type="entry name" value="alpha/beta hydrolase"/>
    <property type="match status" value="1"/>
</dbReference>
<name>A0AAJ0GIK7_9PEZI</name>
<keyword evidence="4" id="KW-1185">Reference proteome</keyword>